<comment type="caution">
    <text evidence="3">Lacks conserved residue(s) required for the propagation of feature annotation.</text>
</comment>
<dbReference type="Proteomes" id="UP000652761">
    <property type="component" value="Unassembled WGS sequence"/>
</dbReference>
<feature type="short sequence motif" description="VHIID" evidence="3">
    <location>
        <begin position="599"/>
        <end position="603"/>
    </location>
</feature>
<organism evidence="5 6">
    <name type="scientific">Colocasia esculenta</name>
    <name type="common">Wild taro</name>
    <name type="synonym">Arum esculentum</name>
    <dbReference type="NCBI Taxonomy" id="4460"/>
    <lineage>
        <taxon>Eukaryota</taxon>
        <taxon>Viridiplantae</taxon>
        <taxon>Streptophyta</taxon>
        <taxon>Embryophyta</taxon>
        <taxon>Tracheophyta</taxon>
        <taxon>Spermatophyta</taxon>
        <taxon>Magnoliopsida</taxon>
        <taxon>Liliopsida</taxon>
        <taxon>Araceae</taxon>
        <taxon>Aroideae</taxon>
        <taxon>Colocasieae</taxon>
        <taxon>Colocasia</taxon>
    </lineage>
</organism>
<dbReference type="Pfam" id="PF03514">
    <property type="entry name" value="GRAS"/>
    <property type="match status" value="1"/>
</dbReference>
<sequence length="851" mass="90412">LRRAPTGHGSCASHTSPTISSSPLLPAATATTSGRERERRVSGGQEEVKSRSNGRRGGAAAIAATVLRVCQLGGGFGRLAVPPRSEVSISPMKGAILFHYGFWMRGMPFGLGGKGLLEVEAVGGDLWRVIGHGAVGSNGGSGGGGGVRKKEGFEPRSVLERGRSPSPPTSASTLSSSVCGSGGGDSSGLATVSGDHLHGWYRTQDATGSAVAGAAVGMEGWESVISEPPVASHVSDQSFLRWVMGEIDVPVDPSPAVGLKQPESLQMLLPQASLDFEPDDGTGGLGLVNQTFGCAISSGMGSAAPGSVAAATPLASPAPVASAGKFSVMDGNNGDASNGSKVLKIPPSPAPLSLPPSMVFHEPIMEETPHSSSPNLLVGHQQVHFPQNLAFHQQQELIAPPRAKRHQFMADDECQILPSVPFCDTGQDTLMRRHQKQQQQQQQCVEILNVLPHHLQRLGGDEAAMVAAQHQQLQQEEALVDQLFKAAQLHEAGNIASASVVLARLNHQFSPIGKPLTRSAFYCKKALQSIITHNSSSTPPSMSLPLQQNPPSMALSTPVDVVLKLSAHKAFSEISPIMQFTYFTCTQALLEELNGFNRIHIIDFDIGFGGQWSSFMQEIAQRRCGATAAAPSLKITAFAPLPSPHSFELGLIGEHLSHFAGDLNIPFEFNISNNNPCDLSSLLNMLQSDEAIAVNLPVSSAYTSMTNILCLVKQLSPRILVSVDHGLDHNGLMFCHHFIHTLQSGTVLLDSIDAAGISPIVASKIERYILQPRIENAIVGQHSAAVKGLPWRTLFASAGFTAVPFSNFTETQAECLLKRTRVKGFHVEKRQASLSLCWHHGLLVSVSAWKC</sequence>
<evidence type="ECO:0008006" key="7">
    <source>
        <dbReference type="Google" id="ProtNLM"/>
    </source>
</evidence>
<feature type="compositionally biased region" description="Low complexity" evidence="4">
    <location>
        <begin position="10"/>
        <end position="28"/>
    </location>
</feature>
<feature type="compositionally biased region" description="Basic and acidic residues" evidence="4">
    <location>
        <begin position="34"/>
        <end position="50"/>
    </location>
</feature>
<reference evidence="5" key="1">
    <citation type="submission" date="2017-07" db="EMBL/GenBank/DDBJ databases">
        <title>Taro Niue Genome Assembly and Annotation.</title>
        <authorList>
            <person name="Atibalentja N."/>
            <person name="Keating K."/>
            <person name="Fields C.J."/>
        </authorList>
    </citation>
    <scope>NUCLEOTIDE SEQUENCE</scope>
    <source>
        <strain evidence="5">Niue_2</strain>
        <tissue evidence="5">Leaf</tissue>
    </source>
</reference>
<evidence type="ECO:0000256" key="4">
    <source>
        <dbReference type="SAM" id="MobiDB-lite"/>
    </source>
</evidence>
<dbReference type="AlphaFoldDB" id="A0A843W902"/>
<name>A0A843W902_COLES</name>
<feature type="non-terminal residue" evidence="5">
    <location>
        <position position="851"/>
    </location>
</feature>
<comment type="similarity">
    <text evidence="3">Belongs to the GRAS family.</text>
</comment>
<proteinExistence type="inferred from homology"/>
<dbReference type="PROSITE" id="PS50985">
    <property type="entry name" value="GRAS"/>
    <property type="match status" value="1"/>
</dbReference>
<keyword evidence="2" id="KW-0804">Transcription</keyword>
<keyword evidence="6" id="KW-1185">Reference proteome</keyword>
<dbReference type="PANTHER" id="PTHR31636">
    <property type="entry name" value="OSJNBA0084A10.13 PROTEIN-RELATED"/>
    <property type="match status" value="1"/>
</dbReference>
<evidence type="ECO:0000256" key="1">
    <source>
        <dbReference type="ARBA" id="ARBA00023015"/>
    </source>
</evidence>
<feature type="region of interest" description="SAW" evidence="3">
    <location>
        <begin position="779"/>
        <end position="850"/>
    </location>
</feature>
<evidence type="ECO:0000256" key="3">
    <source>
        <dbReference type="PROSITE-ProRule" id="PRU01191"/>
    </source>
</evidence>
<dbReference type="OrthoDB" id="666726at2759"/>
<dbReference type="EMBL" id="NMUH01003510">
    <property type="protein sequence ID" value="MQM05969.1"/>
    <property type="molecule type" value="Genomic_DNA"/>
</dbReference>
<comment type="caution">
    <text evidence="5">The sequence shown here is derived from an EMBL/GenBank/DDBJ whole genome shotgun (WGS) entry which is preliminary data.</text>
</comment>
<keyword evidence="1" id="KW-0805">Transcription regulation</keyword>
<evidence type="ECO:0000256" key="2">
    <source>
        <dbReference type="ARBA" id="ARBA00023163"/>
    </source>
</evidence>
<accession>A0A843W902</accession>
<dbReference type="InterPro" id="IPR005202">
    <property type="entry name" value="TF_GRAS"/>
</dbReference>
<feature type="region of interest" description="Disordered" evidence="4">
    <location>
        <begin position="1"/>
        <end position="55"/>
    </location>
</feature>
<protein>
    <recommendedName>
        <fullName evidence="7">Scarecrow-like protein 6</fullName>
    </recommendedName>
</protein>
<gene>
    <name evidence="5" type="ORF">Taro_038788</name>
</gene>
<feature type="compositionally biased region" description="Low complexity" evidence="4">
    <location>
        <begin position="169"/>
        <end position="179"/>
    </location>
</feature>
<feature type="region of interest" description="Disordered" evidence="4">
    <location>
        <begin position="156"/>
        <end position="187"/>
    </location>
</feature>
<evidence type="ECO:0000313" key="6">
    <source>
        <dbReference type="Proteomes" id="UP000652761"/>
    </source>
</evidence>
<evidence type="ECO:0000313" key="5">
    <source>
        <dbReference type="EMBL" id="MQM05969.1"/>
    </source>
</evidence>